<dbReference type="PANTHER" id="PTHR43700">
    <property type="entry name" value="PHOSPHORIBOSYLAMINOIMIDAZOLE-SUCCINOCARBOXAMIDE SYNTHASE"/>
    <property type="match status" value="1"/>
</dbReference>
<dbReference type="InterPro" id="IPR018236">
    <property type="entry name" value="SAICAR_synthetase_CS"/>
</dbReference>
<dbReference type="AlphaFoldDB" id="A0A2M8GH95"/>
<name>A0A2M8GH95_9BACT</name>
<evidence type="ECO:0000256" key="2">
    <source>
        <dbReference type="ARBA" id="ARBA00010190"/>
    </source>
</evidence>
<dbReference type="GO" id="GO:0005737">
    <property type="term" value="C:cytoplasm"/>
    <property type="evidence" value="ECO:0007669"/>
    <property type="project" value="TreeGrafter"/>
</dbReference>
<proteinExistence type="inferred from homology"/>
<dbReference type="GO" id="GO:0005524">
    <property type="term" value="F:ATP binding"/>
    <property type="evidence" value="ECO:0007669"/>
    <property type="project" value="UniProtKB-KW"/>
</dbReference>
<gene>
    <name evidence="8" type="primary">purC</name>
    <name evidence="10" type="ORF">CO010_01755</name>
</gene>
<dbReference type="EMBL" id="PFQN01000030">
    <property type="protein sequence ID" value="PJC76797.1"/>
    <property type="molecule type" value="Genomic_DNA"/>
</dbReference>
<dbReference type="EC" id="6.3.2.6" evidence="8"/>
<evidence type="ECO:0000256" key="6">
    <source>
        <dbReference type="ARBA" id="ARBA00022840"/>
    </source>
</evidence>
<keyword evidence="6 8" id="KW-0067">ATP-binding</keyword>
<dbReference type="InterPro" id="IPR028923">
    <property type="entry name" value="SAICAR_synt/ADE2_N"/>
</dbReference>
<evidence type="ECO:0000256" key="3">
    <source>
        <dbReference type="ARBA" id="ARBA00022598"/>
    </source>
</evidence>
<dbReference type="PANTHER" id="PTHR43700:SF1">
    <property type="entry name" value="PHOSPHORIBOSYLAMINOIMIDAZOLE-SUCCINOCARBOXAMIDE SYNTHASE"/>
    <property type="match status" value="1"/>
</dbReference>
<keyword evidence="3 8" id="KW-0436">Ligase</keyword>
<protein>
    <recommendedName>
        <fullName evidence="8">Phosphoribosylaminoimidazole-succinocarboxamide synthase</fullName>
        <ecNumber evidence="8">6.3.2.6</ecNumber>
    </recommendedName>
    <alternativeName>
        <fullName evidence="8">SAICAR synthetase</fullName>
    </alternativeName>
</protein>
<comment type="similarity">
    <text evidence="2 8">Belongs to the SAICAR synthetase family.</text>
</comment>
<feature type="domain" description="SAICAR synthetase/ADE2 N-terminal" evidence="9">
    <location>
        <begin position="21"/>
        <end position="272"/>
    </location>
</feature>
<comment type="pathway">
    <text evidence="1 8">Purine metabolism; IMP biosynthesis via de novo pathway; 5-amino-1-(5-phospho-D-ribosyl)imidazole-4-carboxamide from 5-amino-1-(5-phospho-D-ribosyl)imidazole-4-carboxylate: step 1/2.</text>
</comment>
<evidence type="ECO:0000313" key="11">
    <source>
        <dbReference type="Proteomes" id="UP000230384"/>
    </source>
</evidence>
<dbReference type="GO" id="GO:0004639">
    <property type="term" value="F:phosphoribosylaminoimidazolesuccinocarboxamide synthase activity"/>
    <property type="evidence" value="ECO:0007669"/>
    <property type="project" value="UniProtKB-UniRule"/>
</dbReference>
<dbReference type="Proteomes" id="UP000230384">
    <property type="component" value="Unassembled WGS sequence"/>
</dbReference>
<evidence type="ECO:0000256" key="4">
    <source>
        <dbReference type="ARBA" id="ARBA00022741"/>
    </source>
</evidence>
<comment type="caution">
    <text evidence="10">The sequence shown here is derived from an EMBL/GenBank/DDBJ whole genome shotgun (WGS) entry which is preliminary data.</text>
</comment>
<dbReference type="GO" id="GO:0006189">
    <property type="term" value="P:'de novo' IMP biosynthetic process"/>
    <property type="evidence" value="ECO:0007669"/>
    <property type="project" value="UniProtKB-UniRule"/>
</dbReference>
<dbReference type="Gene3D" id="3.30.470.20">
    <property type="entry name" value="ATP-grasp fold, B domain"/>
    <property type="match status" value="1"/>
</dbReference>
<comment type="catalytic activity">
    <reaction evidence="7 8">
        <text>5-amino-1-(5-phospho-D-ribosyl)imidazole-4-carboxylate + L-aspartate + ATP = (2S)-2-[5-amino-1-(5-phospho-beta-D-ribosyl)imidazole-4-carboxamido]succinate + ADP + phosphate + 2 H(+)</text>
        <dbReference type="Rhea" id="RHEA:22628"/>
        <dbReference type="ChEBI" id="CHEBI:15378"/>
        <dbReference type="ChEBI" id="CHEBI:29991"/>
        <dbReference type="ChEBI" id="CHEBI:30616"/>
        <dbReference type="ChEBI" id="CHEBI:43474"/>
        <dbReference type="ChEBI" id="CHEBI:58443"/>
        <dbReference type="ChEBI" id="CHEBI:77657"/>
        <dbReference type="ChEBI" id="CHEBI:456216"/>
        <dbReference type="EC" id="6.3.2.6"/>
    </reaction>
</comment>
<evidence type="ECO:0000256" key="7">
    <source>
        <dbReference type="ARBA" id="ARBA00048475"/>
    </source>
</evidence>
<dbReference type="Gene3D" id="3.30.200.20">
    <property type="entry name" value="Phosphorylase Kinase, domain 1"/>
    <property type="match status" value="1"/>
</dbReference>
<reference evidence="11" key="1">
    <citation type="submission" date="2017-09" db="EMBL/GenBank/DDBJ databases">
        <title>Depth-based differentiation of microbial function through sediment-hosted aquifers and enrichment of novel symbionts in the deep terrestrial subsurface.</title>
        <authorList>
            <person name="Probst A.J."/>
            <person name="Ladd B."/>
            <person name="Jarett J.K."/>
            <person name="Geller-Mcgrath D.E."/>
            <person name="Sieber C.M.K."/>
            <person name="Emerson J.B."/>
            <person name="Anantharaman K."/>
            <person name="Thomas B.C."/>
            <person name="Malmstrom R."/>
            <person name="Stieglmeier M."/>
            <person name="Klingl A."/>
            <person name="Woyke T."/>
            <person name="Ryan C.M."/>
            <person name="Banfield J.F."/>
        </authorList>
    </citation>
    <scope>NUCLEOTIDE SEQUENCE [LARGE SCALE GENOMIC DNA]</scope>
</reference>
<evidence type="ECO:0000259" key="9">
    <source>
        <dbReference type="Pfam" id="PF01259"/>
    </source>
</evidence>
<keyword evidence="4 8" id="KW-0547">Nucleotide-binding</keyword>
<evidence type="ECO:0000256" key="1">
    <source>
        <dbReference type="ARBA" id="ARBA00004672"/>
    </source>
</evidence>
<evidence type="ECO:0000313" key="10">
    <source>
        <dbReference type="EMBL" id="PJC76797.1"/>
    </source>
</evidence>
<dbReference type="HAMAP" id="MF_00137">
    <property type="entry name" value="SAICAR_synth"/>
    <property type="match status" value="1"/>
</dbReference>
<dbReference type="PROSITE" id="PS01058">
    <property type="entry name" value="SAICAR_SYNTHETASE_2"/>
    <property type="match status" value="1"/>
</dbReference>
<evidence type="ECO:0000256" key="8">
    <source>
        <dbReference type="HAMAP-Rule" id="MF_00137"/>
    </source>
</evidence>
<keyword evidence="5 8" id="KW-0658">Purine biosynthesis</keyword>
<dbReference type="SUPFAM" id="SSF56104">
    <property type="entry name" value="SAICAR synthase-like"/>
    <property type="match status" value="1"/>
</dbReference>
<dbReference type="CDD" id="cd01414">
    <property type="entry name" value="SAICAR_synt_Sc"/>
    <property type="match status" value="1"/>
</dbReference>
<evidence type="ECO:0000256" key="5">
    <source>
        <dbReference type="ARBA" id="ARBA00022755"/>
    </source>
</evidence>
<dbReference type="UniPathway" id="UPA00074">
    <property type="reaction ID" value="UER00131"/>
</dbReference>
<dbReference type="Pfam" id="PF01259">
    <property type="entry name" value="SAICAR_synt"/>
    <property type="match status" value="1"/>
</dbReference>
<organism evidence="10 11">
    <name type="scientific">Candidatus Shapirobacteria bacterium CG_4_8_14_3_um_filter_39_11</name>
    <dbReference type="NCBI Taxonomy" id="1974875"/>
    <lineage>
        <taxon>Bacteria</taxon>
        <taxon>Candidatus Shapironibacteriota</taxon>
    </lineage>
</organism>
<sequence length="342" mass="38761">MILWKSIKPRSGKPGFGPPTSRGKVRDIWVVEHPKYGWVRVMITTDRTSAYDRLICTVLGKGQVLNKLSEFWFKKTADIVPNHLLAVPHPNVMIAREAEAMLPVEVVLRRYLAKSSTSTSVYHNYVDGGRRRIYGIDFPDGLRANQEFPMGTILTPTTKAESGHDLELTTEQAQEIVDPKLGEGTWEKTKTAALAVFERAYAYHKKHGLILVDTKYEFGIDAGGQIMLIDEIHTPDSSRFWLAASYEERVKKGENPENFDKEILRRWLADQGFKGEGRVPEVDPTVIQKMSEVYQEPYRMVTGQLLPARDTDSLLYEPNFISARIKESLEALQSYGKDIATS</sequence>
<accession>A0A2M8GH95</accession>